<dbReference type="PATRIC" id="fig|869719.3.peg.3255"/>
<dbReference type="InterPro" id="IPR022907">
    <property type="entry name" value="VapC_family"/>
</dbReference>
<dbReference type="AlphaFoldDB" id="A0A147HVY8"/>
<keyword evidence="2 8" id="KW-1277">Toxin-antitoxin system</keyword>
<dbReference type="CDD" id="cd18736">
    <property type="entry name" value="PIN_CcVapC1-like"/>
    <property type="match status" value="1"/>
</dbReference>
<gene>
    <name evidence="8" type="primary">vapC</name>
    <name evidence="10" type="ORF">NS334_15355</name>
</gene>
<feature type="domain" description="PIN" evidence="9">
    <location>
        <begin position="4"/>
        <end position="115"/>
    </location>
</feature>
<keyword evidence="8" id="KW-0800">Toxin</keyword>
<keyword evidence="3 8" id="KW-0540">Nuclease</keyword>
<evidence type="ECO:0000256" key="5">
    <source>
        <dbReference type="ARBA" id="ARBA00022801"/>
    </source>
</evidence>
<dbReference type="InterPro" id="IPR002716">
    <property type="entry name" value="PIN_dom"/>
</dbReference>
<keyword evidence="11" id="KW-1185">Reference proteome</keyword>
<evidence type="ECO:0000313" key="11">
    <source>
        <dbReference type="Proteomes" id="UP000074310"/>
    </source>
</evidence>
<dbReference type="OrthoDB" id="9796690at2"/>
<name>A0A147HVY8_9SPHN</name>
<evidence type="ECO:0000256" key="2">
    <source>
        <dbReference type="ARBA" id="ARBA00022649"/>
    </source>
</evidence>
<dbReference type="InterPro" id="IPR050556">
    <property type="entry name" value="Type_II_TA_system_RNase"/>
</dbReference>
<comment type="similarity">
    <text evidence="7 8">Belongs to the PINc/VapC protein family.</text>
</comment>
<organism evidence="10 11">
    <name type="scientific">Sphingomonas endophytica</name>
    <dbReference type="NCBI Taxonomy" id="869719"/>
    <lineage>
        <taxon>Bacteria</taxon>
        <taxon>Pseudomonadati</taxon>
        <taxon>Pseudomonadota</taxon>
        <taxon>Alphaproteobacteria</taxon>
        <taxon>Sphingomonadales</taxon>
        <taxon>Sphingomonadaceae</taxon>
        <taxon>Sphingomonas</taxon>
    </lineage>
</organism>
<feature type="binding site" evidence="8">
    <location>
        <position position="7"/>
    </location>
    <ligand>
        <name>Mg(2+)</name>
        <dbReference type="ChEBI" id="CHEBI:18420"/>
    </ligand>
</feature>
<evidence type="ECO:0000256" key="6">
    <source>
        <dbReference type="ARBA" id="ARBA00022842"/>
    </source>
</evidence>
<proteinExistence type="inferred from homology"/>
<dbReference type="Pfam" id="PF01850">
    <property type="entry name" value="PIN"/>
    <property type="match status" value="1"/>
</dbReference>
<dbReference type="RefSeq" id="WP_058756833.1">
    <property type="nucleotide sequence ID" value="NZ_LDTB01000077.1"/>
</dbReference>
<comment type="function">
    <text evidence="8">Toxic component of a toxin-antitoxin (TA) system. An RNase.</text>
</comment>
<dbReference type="GO" id="GO:0090729">
    <property type="term" value="F:toxin activity"/>
    <property type="evidence" value="ECO:0007669"/>
    <property type="project" value="UniProtKB-KW"/>
</dbReference>
<sequence>MTGYLLDTDACIDFLLGRSDPLARRMGQAFGQLSVSAITAAELRVGNRSSHDPVRDAKRVDTFLAAIPVLPFDVEAAMAYADMVRSIGMRRGGFDRLIAAQALVAGATLVTNNERDVAGIPGLLTENWTR</sequence>
<accession>A0A147HVY8</accession>
<evidence type="ECO:0000256" key="3">
    <source>
        <dbReference type="ARBA" id="ARBA00022722"/>
    </source>
</evidence>
<dbReference type="Gene3D" id="3.40.50.1010">
    <property type="entry name" value="5'-nuclease"/>
    <property type="match status" value="1"/>
</dbReference>
<evidence type="ECO:0000313" key="10">
    <source>
        <dbReference type="EMBL" id="KTT69065.1"/>
    </source>
</evidence>
<dbReference type="SUPFAM" id="SSF88723">
    <property type="entry name" value="PIN domain-like"/>
    <property type="match status" value="1"/>
</dbReference>
<dbReference type="EC" id="3.1.-.-" evidence="8"/>
<dbReference type="PANTHER" id="PTHR33653">
    <property type="entry name" value="RIBONUCLEASE VAPC2"/>
    <property type="match status" value="1"/>
</dbReference>
<keyword evidence="4 8" id="KW-0479">Metal-binding</keyword>
<dbReference type="PANTHER" id="PTHR33653:SF1">
    <property type="entry name" value="RIBONUCLEASE VAPC2"/>
    <property type="match status" value="1"/>
</dbReference>
<evidence type="ECO:0000256" key="4">
    <source>
        <dbReference type="ARBA" id="ARBA00022723"/>
    </source>
</evidence>
<reference evidence="10 11" key="1">
    <citation type="journal article" date="2016" name="Front. Microbiol.">
        <title>Genomic Resource of Rice Seed Associated Bacteria.</title>
        <authorList>
            <person name="Midha S."/>
            <person name="Bansal K."/>
            <person name="Sharma S."/>
            <person name="Kumar N."/>
            <person name="Patil P.P."/>
            <person name="Chaudhry V."/>
            <person name="Patil P.B."/>
        </authorList>
    </citation>
    <scope>NUCLEOTIDE SEQUENCE [LARGE SCALE GENOMIC DNA]</scope>
    <source>
        <strain evidence="10 11">NS334</strain>
    </source>
</reference>
<dbReference type="InterPro" id="IPR029060">
    <property type="entry name" value="PIN-like_dom_sf"/>
</dbReference>
<evidence type="ECO:0000256" key="8">
    <source>
        <dbReference type="HAMAP-Rule" id="MF_00265"/>
    </source>
</evidence>
<feature type="binding site" evidence="8">
    <location>
        <position position="95"/>
    </location>
    <ligand>
        <name>Mg(2+)</name>
        <dbReference type="ChEBI" id="CHEBI:18420"/>
    </ligand>
</feature>
<protein>
    <recommendedName>
        <fullName evidence="8">Ribonuclease VapC</fullName>
        <shortName evidence="8">RNase VapC</shortName>
        <ecNumber evidence="8">3.1.-.-</ecNumber>
    </recommendedName>
    <alternativeName>
        <fullName evidence="8">Toxin VapC</fullName>
    </alternativeName>
</protein>
<evidence type="ECO:0000259" key="9">
    <source>
        <dbReference type="Pfam" id="PF01850"/>
    </source>
</evidence>
<dbReference type="HAMAP" id="MF_00265">
    <property type="entry name" value="VapC_Nob1"/>
    <property type="match status" value="1"/>
</dbReference>
<comment type="caution">
    <text evidence="10">The sequence shown here is derived from an EMBL/GenBank/DDBJ whole genome shotgun (WGS) entry which is preliminary data.</text>
</comment>
<evidence type="ECO:0000256" key="1">
    <source>
        <dbReference type="ARBA" id="ARBA00001946"/>
    </source>
</evidence>
<dbReference type="Proteomes" id="UP000074310">
    <property type="component" value="Unassembled WGS sequence"/>
</dbReference>
<keyword evidence="5 8" id="KW-0378">Hydrolase</keyword>
<dbReference type="GO" id="GO:0016787">
    <property type="term" value="F:hydrolase activity"/>
    <property type="evidence" value="ECO:0007669"/>
    <property type="project" value="UniProtKB-KW"/>
</dbReference>
<keyword evidence="6 8" id="KW-0460">Magnesium</keyword>
<comment type="cofactor">
    <cofactor evidence="1 8">
        <name>Mg(2+)</name>
        <dbReference type="ChEBI" id="CHEBI:18420"/>
    </cofactor>
</comment>
<dbReference type="GO" id="GO:0000287">
    <property type="term" value="F:magnesium ion binding"/>
    <property type="evidence" value="ECO:0007669"/>
    <property type="project" value="UniProtKB-UniRule"/>
</dbReference>
<evidence type="ECO:0000256" key="7">
    <source>
        <dbReference type="ARBA" id="ARBA00038093"/>
    </source>
</evidence>
<dbReference type="EMBL" id="LDTB01000077">
    <property type="protein sequence ID" value="KTT69065.1"/>
    <property type="molecule type" value="Genomic_DNA"/>
</dbReference>
<dbReference type="GO" id="GO:0004540">
    <property type="term" value="F:RNA nuclease activity"/>
    <property type="evidence" value="ECO:0007669"/>
    <property type="project" value="InterPro"/>
</dbReference>